<dbReference type="AlphaFoldDB" id="A0AAD6YI73"/>
<accession>A0AAD6YI73</accession>
<name>A0AAD6YI73_9AGAR</name>
<keyword evidence="3" id="KW-1185">Reference proteome</keyword>
<evidence type="ECO:0000313" key="3">
    <source>
        <dbReference type="Proteomes" id="UP001219525"/>
    </source>
</evidence>
<comment type="caution">
    <text evidence="2">The sequence shown here is derived from an EMBL/GenBank/DDBJ whole genome shotgun (WGS) entry which is preliminary data.</text>
</comment>
<protein>
    <submittedName>
        <fullName evidence="2">Uncharacterized protein</fullName>
    </submittedName>
</protein>
<proteinExistence type="predicted"/>
<gene>
    <name evidence="2" type="ORF">GGX14DRAFT_670654</name>
</gene>
<dbReference type="Proteomes" id="UP001219525">
    <property type="component" value="Unassembled WGS sequence"/>
</dbReference>
<dbReference type="EMBL" id="JARJCW010000008">
    <property type="protein sequence ID" value="KAJ7221651.1"/>
    <property type="molecule type" value="Genomic_DNA"/>
</dbReference>
<organism evidence="2 3">
    <name type="scientific">Mycena pura</name>
    <dbReference type="NCBI Taxonomy" id="153505"/>
    <lineage>
        <taxon>Eukaryota</taxon>
        <taxon>Fungi</taxon>
        <taxon>Dikarya</taxon>
        <taxon>Basidiomycota</taxon>
        <taxon>Agaricomycotina</taxon>
        <taxon>Agaricomycetes</taxon>
        <taxon>Agaricomycetidae</taxon>
        <taxon>Agaricales</taxon>
        <taxon>Marasmiineae</taxon>
        <taxon>Mycenaceae</taxon>
        <taxon>Mycena</taxon>
    </lineage>
</organism>
<feature type="signal peptide" evidence="1">
    <location>
        <begin position="1"/>
        <end position="24"/>
    </location>
</feature>
<feature type="chain" id="PRO_5042050105" evidence="1">
    <location>
        <begin position="25"/>
        <end position="82"/>
    </location>
</feature>
<evidence type="ECO:0000313" key="2">
    <source>
        <dbReference type="EMBL" id="KAJ7221651.1"/>
    </source>
</evidence>
<reference evidence="2" key="1">
    <citation type="submission" date="2023-03" db="EMBL/GenBank/DDBJ databases">
        <title>Massive genome expansion in bonnet fungi (Mycena s.s.) driven by repeated elements and novel gene families across ecological guilds.</title>
        <authorList>
            <consortium name="Lawrence Berkeley National Laboratory"/>
            <person name="Harder C.B."/>
            <person name="Miyauchi S."/>
            <person name="Viragh M."/>
            <person name="Kuo A."/>
            <person name="Thoen E."/>
            <person name="Andreopoulos B."/>
            <person name="Lu D."/>
            <person name="Skrede I."/>
            <person name="Drula E."/>
            <person name="Henrissat B."/>
            <person name="Morin E."/>
            <person name="Kohler A."/>
            <person name="Barry K."/>
            <person name="LaButti K."/>
            <person name="Morin E."/>
            <person name="Salamov A."/>
            <person name="Lipzen A."/>
            <person name="Mereny Z."/>
            <person name="Hegedus B."/>
            <person name="Baldrian P."/>
            <person name="Stursova M."/>
            <person name="Weitz H."/>
            <person name="Taylor A."/>
            <person name="Grigoriev I.V."/>
            <person name="Nagy L.G."/>
            <person name="Martin F."/>
            <person name="Kauserud H."/>
        </authorList>
    </citation>
    <scope>NUCLEOTIDE SEQUENCE</scope>
    <source>
        <strain evidence="2">9144</strain>
    </source>
</reference>
<sequence>MMGVRNLLLFCATLLFAFAYVAVALPIPAESGVVKKELKQFKAKRGEMPTRVARGAKLSARGANKRDEALFPKPSKYYRRAA</sequence>
<keyword evidence="1" id="KW-0732">Signal</keyword>
<evidence type="ECO:0000256" key="1">
    <source>
        <dbReference type="SAM" id="SignalP"/>
    </source>
</evidence>